<evidence type="ECO:0000313" key="4">
    <source>
        <dbReference type="EMBL" id="MCG6661468.1"/>
    </source>
</evidence>
<dbReference type="Proteomes" id="UP000518091">
    <property type="component" value="Unassembled WGS sequence"/>
</dbReference>
<keyword evidence="6" id="KW-1185">Reference proteome</keyword>
<dbReference type="InterPro" id="IPR017739">
    <property type="entry name" value="T6SS-assoc_VCA0119"/>
</dbReference>
<proteinExistence type="predicted"/>
<comment type="caution">
    <text evidence="3">The sequence shown here is derived from an EMBL/GenBank/DDBJ whole genome shotgun (WGS) entry which is preliminary data.</text>
</comment>
<dbReference type="PANTHER" id="PTHR37024">
    <property type="entry name" value="TYPE VI SECRETION SYSTEM DUF2094 AND IMPA-RELATED DOMAIN PROTEIN"/>
    <property type="match status" value="1"/>
</dbReference>
<evidence type="ECO:0000256" key="1">
    <source>
        <dbReference type="SAM" id="MobiDB-lite"/>
    </source>
</evidence>
<dbReference type="EMBL" id="JACEFT010000002">
    <property type="protein sequence ID" value="MBA2777997.1"/>
    <property type="molecule type" value="Genomic_DNA"/>
</dbReference>
<dbReference type="AlphaFoldDB" id="A0A7V9VZ02"/>
<dbReference type="Pfam" id="PF06812">
    <property type="entry name" value="ImpA_N"/>
    <property type="match status" value="1"/>
</dbReference>
<organism evidence="3 5">
    <name type="scientific">Billgrantia kenyensis</name>
    <dbReference type="NCBI Taxonomy" id="321266"/>
    <lineage>
        <taxon>Bacteria</taxon>
        <taxon>Pseudomonadati</taxon>
        <taxon>Pseudomonadota</taxon>
        <taxon>Gammaproteobacteria</taxon>
        <taxon>Oceanospirillales</taxon>
        <taxon>Halomonadaceae</taxon>
        <taxon>Billgrantia</taxon>
    </lineage>
</organism>
<dbReference type="EMBL" id="JABFUB010000004">
    <property type="protein sequence ID" value="MCG6661468.1"/>
    <property type="molecule type" value="Genomic_DNA"/>
</dbReference>
<reference evidence="3 5" key="2">
    <citation type="submission" date="2020-07" db="EMBL/GenBank/DDBJ databases">
        <title>Identification of Halomonas strains.</title>
        <authorList>
            <person name="Xiao Z."/>
            <person name="Shen J."/>
        </authorList>
    </citation>
    <scope>NUCLEOTIDE SEQUENCE [LARGE SCALE GENOMIC DNA]</scope>
    <source>
        <strain evidence="3 5">DSM 17331</strain>
    </source>
</reference>
<dbReference type="Pfam" id="PF16989">
    <property type="entry name" value="T6SS_VasJ"/>
    <property type="match status" value="1"/>
</dbReference>
<dbReference type="RefSeq" id="WP_181513491.1">
    <property type="nucleotide sequence ID" value="NZ_JABFUB010000004.1"/>
</dbReference>
<dbReference type="Proteomes" id="UP000814353">
    <property type="component" value="Unassembled WGS sequence"/>
</dbReference>
<dbReference type="NCBIfam" id="TIGR03362">
    <property type="entry name" value="VI_chp_7"/>
    <property type="match status" value="1"/>
</dbReference>
<feature type="compositionally biased region" description="Low complexity" evidence="1">
    <location>
        <begin position="181"/>
        <end position="210"/>
    </location>
</feature>
<evidence type="ECO:0000259" key="2">
    <source>
        <dbReference type="Pfam" id="PF06812"/>
    </source>
</evidence>
<name>A0A7V9VZ02_9GAMM</name>
<sequence>MRIVNETQLEGLLAALPPEGVGRPVVDSADYAWLDEEMMKIGSLQHGGVDWEGAETRAVRLLSETGKDLKVLGHLLHCLQRGGDGVRFALSLRLFAGSLEGWWNQAYPYAGVQGERLRPRLFLQFAQRALTLAETLDFDNAADEHQACEGALEALLAAARGLELPDEPLVDLQRLLRQARPSQAAASTAAPSREEASPSTAPSGASAPTAKLPEMRLEAGNERGNRQALLKMADFLNEQSPSDPLGYRLRRHAIWHAIQALPATRDGVRSELAPPAADRVAEYREALSRGADTELWKRIENSLAVSPYWLEGHRLSASAAERLGHPRCAAAIRDEAGRFVERLPGIEALTFNDGSAFVDAETRQWLEAAAGGSGGGGQQGGGDPWQEGLAEAREKLDAEGLEAALTGLDRGLAEARSPREVAYWRLASADLLRDAGLAALAAQHYRAVQQSLVGIGLEQWEPALIERLEILSNNIIDRDEG</sequence>
<evidence type="ECO:0000313" key="3">
    <source>
        <dbReference type="EMBL" id="MBA2777997.1"/>
    </source>
</evidence>
<dbReference type="InterPro" id="IPR010657">
    <property type="entry name" value="ImpA_N"/>
</dbReference>
<evidence type="ECO:0000313" key="6">
    <source>
        <dbReference type="Proteomes" id="UP000814353"/>
    </source>
</evidence>
<reference evidence="4 6" key="1">
    <citation type="submission" date="2020-05" db="EMBL/GenBank/DDBJ databases">
        <title>Comparative genomic analysis of denitrifying bacteria from Halomonas genus.</title>
        <authorList>
            <person name="Wang L."/>
            <person name="Shao Z."/>
        </authorList>
    </citation>
    <scope>NUCLEOTIDE SEQUENCE [LARGE SCALE GENOMIC DNA]</scope>
    <source>
        <strain evidence="4 6">DSM 17331</strain>
    </source>
</reference>
<protein>
    <submittedName>
        <fullName evidence="3">Type VI secretion system protein TssA</fullName>
    </submittedName>
</protein>
<evidence type="ECO:0000313" key="5">
    <source>
        <dbReference type="Proteomes" id="UP000518091"/>
    </source>
</evidence>
<feature type="region of interest" description="Disordered" evidence="1">
    <location>
        <begin position="181"/>
        <end position="211"/>
    </location>
</feature>
<feature type="domain" description="ImpA N-terminal" evidence="2">
    <location>
        <begin position="21"/>
        <end position="119"/>
    </location>
</feature>
<dbReference type="PANTHER" id="PTHR37024:SF3">
    <property type="entry name" value="TYPE VI SECRETION SYSTEM PROTEIN TSSA"/>
    <property type="match status" value="1"/>
</dbReference>
<gene>
    <name evidence="3" type="primary">tssA</name>
    <name evidence="3" type="ORF">H1D44_03690</name>
    <name evidence="4" type="ORF">HOP48_07870</name>
</gene>
<accession>A0A7V9VZ02</accession>